<feature type="signal peptide" evidence="1">
    <location>
        <begin position="1"/>
        <end position="17"/>
    </location>
</feature>
<dbReference type="Pfam" id="PF14559">
    <property type="entry name" value="TPR_19"/>
    <property type="match status" value="1"/>
</dbReference>
<dbReference type="RefSeq" id="WP_168067910.1">
    <property type="nucleotide sequence ID" value="NZ_JAATJC010000001.1"/>
</dbReference>
<dbReference type="SUPFAM" id="SSF48452">
    <property type="entry name" value="TPR-like"/>
    <property type="match status" value="1"/>
</dbReference>
<reference evidence="3 4" key="1">
    <citation type="submission" date="2020-03" db="EMBL/GenBank/DDBJ databases">
        <title>Genomic Encyclopedia of Type Strains, Phase IV (KMG-IV): sequencing the most valuable type-strain genomes for metagenomic binning, comparative biology and taxonomic classification.</title>
        <authorList>
            <person name="Goeker M."/>
        </authorList>
    </citation>
    <scope>NUCLEOTIDE SEQUENCE [LARGE SCALE GENOMIC DNA]</scope>
    <source>
        <strain evidence="3 4">DSM 16846</strain>
    </source>
</reference>
<protein>
    <recommendedName>
        <fullName evidence="2">Surface lipoprotein assembly modifier C-terminal domain-containing protein</fullName>
    </recommendedName>
</protein>
<evidence type="ECO:0000259" key="2">
    <source>
        <dbReference type="Pfam" id="PF04575"/>
    </source>
</evidence>
<proteinExistence type="predicted"/>
<dbReference type="InterPro" id="IPR007655">
    <property type="entry name" value="Slam_C"/>
</dbReference>
<dbReference type="EMBL" id="JAATJC010000001">
    <property type="protein sequence ID" value="NJC05188.1"/>
    <property type="molecule type" value="Genomic_DNA"/>
</dbReference>
<evidence type="ECO:0000313" key="3">
    <source>
        <dbReference type="EMBL" id="NJC05188.1"/>
    </source>
</evidence>
<dbReference type="Gene3D" id="1.25.40.10">
    <property type="entry name" value="Tetratricopeptide repeat domain"/>
    <property type="match status" value="1"/>
</dbReference>
<dbReference type="Pfam" id="PF04575">
    <property type="entry name" value="SlipAM"/>
    <property type="match status" value="1"/>
</dbReference>
<dbReference type="AlphaFoldDB" id="A0A7X5Y4S1"/>
<evidence type="ECO:0000313" key="4">
    <source>
        <dbReference type="Proteomes" id="UP000558192"/>
    </source>
</evidence>
<dbReference type="Proteomes" id="UP000558192">
    <property type="component" value="Unassembled WGS sequence"/>
</dbReference>
<feature type="domain" description="Surface lipoprotein assembly modifier C-terminal" evidence="2">
    <location>
        <begin position="162"/>
        <end position="442"/>
    </location>
</feature>
<name>A0A7X5Y4S1_9SPHN</name>
<keyword evidence="1" id="KW-0732">Signal</keyword>
<feature type="chain" id="PRO_5031372922" description="Surface lipoprotein assembly modifier C-terminal domain-containing protein" evidence="1">
    <location>
        <begin position="18"/>
        <end position="443"/>
    </location>
</feature>
<organism evidence="3 4">
    <name type="scientific">Sphingomonas kaistensis</name>
    <dbReference type="NCBI Taxonomy" id="298708"/>
    <lineage>
        <taxon>Bacteria</taxon>
        <taxon>Pseudomonadati</taxon>
        <taxon>Pseudomonadota</taxon>
        <taxon>Alphaproteobacteria</taxon>
        <taxon>Sphingomonadales</taxon>
        <taxon>Sphingomonadaceae</taxon>
        <taxon>Sphingomonas</taxon>
    </lineage>
</organism>
<gene>
    <name evidence="3" type="ORF">GGQ97_000981</name>
</gene>
<accession>A0A7X5Y4S1</accession>
<sequence>MLAAGAALLLMSVPADPAPGSVAATPPASGERSVRLTPLALLDWAASNEGSHPDLAERAYQALAGDSDVRIRSEARYRLAGISARRGRLTEAAVLLRHVLDEQPDAQRVRLELASLQERLGDEEGARRTLRAASAGQLPKAVARLVSRWSEALRSRRPAGFSVELAIAPDSNINRATRSDTLSTVVGDFTIAPDSQARSGLGVAAGASTFRRFSLGGDLAVVGRLTGAGRFYRDRRFTQLDVEASLGLEAALGKSRLLLEGGAGQGWVGGDIFARQVRATAALRRPLGPRMVVGTRLTGLAIDNRFNALADGRALLGELSVERALSSRSGLLVTLAGERFHARDAAYRTTRWEAGVTGWQDLGRFTLFGGVALGRLRGDEPLALFTEARKDRLVRVSIGGSTREIRMLGLVPFLRIVRESNASNTAFYHYARTRSEIGFSRAY</sequence>
<comment type="caution">
    <text evidence="3">The sequence shown here is derived from an EMBL/GenBank/DDBJ whole genome shotgun (WGS) entry which is preliminary data.</text>
</comment>
<keyword evidence="4" id="KW-1185">Reference proteome</keyword>
<evidence type="ECO:0000256" key="1">
    <source>
        <dbReference type="SAM" id="SignalP"/>
    </source>
</evidence>
<dbReference type="InterPro" id="IPR011990">
    <property type="entry name" value="TPR-like_helical_dom_sf"/>
</dbReference>